<evidence type="ECO:0000256" key="2">
    <source>
        <dbReference type="ARBA" id="ARBA00022884"/>
    </source>
</evidence>
<dbReference type="InterPro" id="IPR000504">
    <property type="entry name" value="RRM_dom"/>
</dbReference>
<feature type="region of interest" description="Disordered" evidence="4">
    <location>
        <begin position="1"/>
        <end position="54"/>
    </location>
</feature>
<dbReference type="HOGENOM" id="CLU_103040_0_0_1"/>
<organism evidence="6 7">
    <name type="scientific">Suillus luteus UH-Slu-Lm8-n1</name>
    <dbReference type="NCBI Taxonomy" id="930992"/>
    <lineage>
        <taxon>Eukaryota</taxon>
        <taxon>Fungi</taxon>
        <taxon>Dikarya</taxon>
        <taxon>Basidiomycota</taxon>
        <taxon>Agaricomycotina</taxon>
        <taxon>Agaricomycetes</taxon>
        <taxon>Agaricomycetidae</taxon>
        <taxon>Boletales</taxon>
        <taxon>Suillineae</taxon>
        <taxon>Suillaceae</taxon>
        <taxon>Suillus</taxon>
    </lineage>
</organism>
<feature type="domain" description="RRM" evidence="5">
    <location>
        <begin position="70"/>
        <end position="165"/>
    </location>
</feature>
<dbReference type="InParanoid" id="A0A0D0BT50"/>
<dbReference type="Gene3D" id="3.30.70.330">
    <property type="match status" value="1"/>
</dbReference>
<dbReference type="InterPro" id="IPR035979">
    <property type="entry name" value="RBD_domain_sf"/>
</dbReference>
<evidence type="ECO:0000313" key="6">
    <source>
        <dbReference type="EMBL" id="KIK48807.1"/>
    </source>
</evidence>
<accession>A0A0D0BT50</accession>
<evidence type="ECO:0000256" key="1">
    <source>
        <dbReference type="ARBA" id="ARBA00022737"/>
    </source>
</evidence>
<keyword evidence="1" id="KW-0677">Repeat</keyword>
<evidence type="ECO:0000256" key="4">
    <source>
        <dbReference type="SAM" id="MobiDB-lite"/>
    </source>
</evidence>
<gene>
    <name evidence="6" type="ORF">CY34DRAFT_797584</name>
</gene>
<dbReference type="CDD" id="cd00590">
    <property type="entry name" value="RRM_SF"/>
    <property type="match status" value="1"/>
</dbReference>
<name>A0A0D0BT50_9AGAM</name>
<sequence>MVYHCHSIDSDDSPAHGQDAKSMPKSKKVTSSRKNGAKPTRTNPARAQKKNQRVTHAIKKHVKQRRRNPMHVFVGNLAKTIDEDTIEEFFSHCGEILSVEIRCSGGLAMTTGRPDPAYIAQYSVRQYAMITFIDVSAANKALGLNGSRLQVGDESTELVVTRSAADLPEVMEKVQQRLEAYRARNGLTDARRARQSARRALSLQPTILLETRGDKHPRGKIFGYSFPLLLF</sequence>
<evidence type="ECO:0000313" key="7">
    <source>
        <dbReference type="Proteomes" id="UP000054485"/>
    </source>
</evidence>
<dbReference type="Pfam" id="PF00076">
    <property type="entry name" value="RRM_1"/>
    <property type="match status" value="1"/>
</dbReference>
<dbReference type="GO" id="GO:0003723">
    <property type="term" value="F:RNA binding"/>
    <property type="evidence" value="ECO:0007669"/>
    <property type="project" value="UniProtKB-UniRule"/>
</dbReference>
<dbReference type="PANTHER" id="PTHR23236">
    <property type="entry name" value="EUKARYOTIC TRANSLATION INITIATION FACTOR 4B/4H"/>
    <property type="match status" value="1"/>
</dbReference>
<dbReference type="SUPFAM" id="SSF54928">
    <property type="entry name" value="RNA-binding domain, RBD"/>
    <property type="match status" value="1"/>
</dbReference>
<dbReference type="STRING" id="930992.A0A0D0BT50"/>
<proteinExistence type="predicted"/>
<dbReference type="AlphaFoldDB" id="A0A0D0BT50"/>
<evidence type="ECO:0000256" key="3">
    <source>
        <dbReference type="PROSITE-ProRule" id="PRU00176"/>
    </source>
</evidence>
<reference evidence="6 7" key="1">
    <citation type="submission" date="2014-04" db="EMBL/GenBank/DDBJ databases">
        <authorList>
            <consortium name="DOE Joint Genome Institute"/>
            <person name="Kuo A."/>
            <person name="Ruytinx J."/>
            <person name="Rineau F."/>
            <person name="Colpaert J."/>
            <person name="Kohler A."/>
            <person name="Nagy L.G."/>
            <person name="Floudas D."/>
            <person name="Copeland A."/>
            <person name="Barry K.W."/>
            <person name="Cichocki N."/>
            <person name="Veneault-Fourrey C."/>
            <person name="LaButti K."/>
            <person name="Lindquist E.A."/>
            <person name="Lipzen A."/>
            <person name="Lundell T."/>
            <person name="Morin E."/>
            <person name="Murat C."/>
            <person name="Sun H."/>
            <person name="Tunlid A."/>
            <person name="Henrissat B."/>
            <person name="Grigoriev I.V."/>
            <person name="Hibbett D.S."/>
            <person name="Martin F."/>
            <person name="Nordberg H.P."/>
            <person name="Cantor M.N."/>
            <person name="Hua S.X."/>
        </authorList>
    </citation>
    <scope>NUCLEOTIDE SEQUENCE [LARGE SCALE GENOMIC DNA]</scope>
    <source>
        <strain evidence="6 7">UH-Slu-Lm8-n1</strain>
    </source>
</reference>
<dbReference type="OrthoDB" id="4726at2759"/>
<dbReference type="EMBL" id="KN835135">
    <property type="protein sequence ID" value="KIK48807.1"/>
    <property type="molecule type" value="Genomic_DNA"/>
</dbReference>
<protein>
    <recommendedName>
        <fullName evidence="5">RRM domain-containing protein</fullName>
    </recommendedName>
</protein>
<evidence type="ECO:0000259" key="5">
    <source>
        <dbReference type="PROSITE" id="PS50102"/>
    </source>
</evidence>
<dbReference type="SMART" id="SM00360">
    <property type="entry name" value="RRM"/>
    <property type="match status" value="1"/>
</dbReference>
<dbReference type="PROSITE" id="PS50102">
    <property type="entry name" value="RRM"/>
    <property type="match status" value="1"/>
</dbReference>
<keyword evidence="2 3" id="KW-0694">RNA-binding</keyword>
<dbReference type="PANTHER" id="PTHR23236:SF119">
    <property type="entry name" value="NUCLEAR RNA-BINDING PROTEIN SART-3"/>
    <property type="match status" value="1"/>
</dbReference>
<dbReference type="InterPro" id="IPR012677">
    <property type="entry name" value="Nucleotide-bd_a/b_plait_sf"/>
</dbReference>
<dbReference type="Proteomes" id="UP000054485">
    <property type="component" value="Unassembled WGS sequence"/>
</dbReference>
<reference evidence="7" key="2">
    <citation type="submission" date="2015-01" db="EMBL/GenBank/DDBJ databases">
        <title>Evolutionary Origins and Diversification of the Mycorrhizal Mutualists.</title>
        <authorList>
            <consortium name="DOE Joint Genome Institute"/>
            <consortium name="Mycorrhizal Genomics Consortium"/>
            <person name="Kohler A."/>
            <person name="Kuo A."/>
            <person name="Nagy L.G."/>
            <person name="Floudas D."/>
            <person name="Copeland A."/>
            <person name="Barry K.W."/>
            <person name="Cichocki N."/>
            <person name="Veneault-Fourrey C."/>
            <person name="LaButti K."/>
            <person name="Lindquist E.A."/>
            <person name="Lipzen A."/>
            <person name="Lundell T."/>
            <person name="Morin E."/>
            <person name="Murat C."/>
            <person name="Riley R."/>
            <person name="Ohm R."/>
            <person name="Sun H."/>
            <person name="Tunlid A."/>
            <person name="Henrissat B."/>
            <person name="Grigoriev I.V."/>
            <person name="Hibbett D.S."/>
            <person name="Martin F."/>
        </authorList>
    </citation>
    <scope>NUCLEOTIDE SEQUENCE [LARGE SCALE GENOMIC DNA]</scope>
    <source>
        <strain evidence="7">UH-Slu-Lm8-n1</strain>
    </source>
</reference>
<keyword evidence="7" id="KW-1185">Reference proteome</keyword>